<dbReference type="OrthoDB" id="7471569at2"/>
<organism evidence="1 2">
    <name type="scientific">Methylobacterium pseudosasicola</name>
    <dbReference type="NCBI Taxonomy" id="582667"/>
    <lineage>
        <taxon>Bacteria</taxon>
        <taxon>Pseudomonadati</taxon>
        <taxon>Pseudomonadota</taxon>
        <taxon>Alphaproteobacteria</taxon>
        <taxon>Hyphomicrobiales</taxon>
        <taxon>Methylobacteriaceae</taxon>
        <taxon>Methylobacterium</taxon>
    </lineage>
</organism>
<sequence length="119" mass="12910">MVRTEVEVGRGLRAAAADVAEAWKAAEAGHVVAGSDRILFRDWSALCAVLTPKRYDLLRHLRQTPETGIRALARALGRDVRRVHEDVVALAELGLVVRGEDGSLSSEIDEIVSTIRIAA</sequence>
<name>A0A1I4RQT4_9HYPH</name>
<dbReference type="InterPro" id="IPR036390">
    <property type="entry name" value="WH_DNA-bd_sf"/>
</dbReference>
<reference evidence="2" key="1">
    <citation type="submission" date="2016-10" db="EMBL/GenBank/DDBJ databases">
        <authorList>
            <person name="Varghese N."/>
            <person name="Submissions S."/>
        </authorList>
    </citation>
    <scope>NUCLEOTIDE SEQUENCE [LARGE SCALE GENOMIC DNA]</scope>
    <source>
        <strain evidence="2">BL36</strain>
    </source>
</reference>
<evidence type="ECO:0000313" key="2">
    <source>
        <dbReference type="Proteomes" id="UP000199048"/>
    </source>
</evidence>
<keyword evidence="2" id="KW-1185">Reference proteome</keyword>
<proteinExistence type="predicted"/>
<evidence type="ECO:0000313" key="1">
    <source>
        <dbReference type="EMBL" id="SFM54509.1"/>
    </source>
</evidence>
<dbReference type="InterPro" id="IPR036388">
    <property type="entry name" value="WH-like_DNA-bd_sf"/>
</dbReference>
<dbReference type="RefSeq" id="WP_092045110.1">
    <property type="nucleotide sequence ID" value="NZ_FOTK01000037.1"/>
</dbReference>
<accession>A0A1I4RQT4</accession>
<dbReference type="SUPFAM" id="SSF46785">
    <property type="entry name" value="Winged helix' DNA-binding domain"/>
    <property type="match status" value="1"/>
</dbReference>
<dbReference type="AlphaFoldDB" id="A0A1I4RQT4"/>
<protein>
    <submittedName>
        <fullName evidence="1">Uncharacterized protein</fullName>
    </submittedName>
</protein>
<dbReference type="Proteomes" id="UP000199048">
    <property type="component" value="Unassembled WGS sequence"/>
</dbReference>
<dbReference type="EMBL" id="FOTK01000037">
    <property type="protein sequence ID" value="SFM54509.1"/>
    <property type="molecule type" value="Genomic_DNA"/>
</dbReference>
<gene>
    <name evidence="1" type="ORF">SAMN05192568_103728</name>
</gene>
<dbReference type="Pfam" id="PF25212">
    <property type="entry name" value="HVO_A0114"/>
    <property type="match status" value="1"/>
</dbReference>
<dbReference type="Gene3D" id="1.10.10.10">
    <property type="entry name" value="Winged helix-like DNA-binding domain superfamily/Winged helix DNA-binding domain"/>
    <property type="match status" value="1"/>
</dbReference>
<dbReference type="STRING" id="582667.SAMN05192568_103728"/>